<protein>
    <recommendedName>
        <fullName evidence="4">Glycosyltransferase RgtA/B/C/D-like domain-containing protein</fullName>
    </recommendedName>
</protein>
<evidence type="ECO:0008006" key="4">
    <source>
        <dbReference type="Google" id="ProtNLM"/>
    </source>
</evidence>
<feature type="transmembrane region" description="Helical" evidence="1">
    <location>
        <begin position="143"/>
        <end position="163"/>
    </location>
</feature>
<sequence>MYSFYAFFTLLSLYFIYQKRWTGYLIAGVLGLYSHSFYPLVIISYLAVLFLTKQLNKKNAVNILKPFIFYLPWMYVLINQFQRSQNSWIYPVDIQLIKSVLGNLFINYEGTPGDLWGITTILSFIILFFLIIPLYNKKNLKKAYWAIIPIVLPLFLILGFSILRRPIFVNRYMIFVTVFEVIGISWGIWSIKNNRLRAATAALWTAFIVLVNLISPPYHKKTDYKSTFAEINRLANTSDFIYSKTPISYLESVYYYRNSDHVFIHNPDNISIPYYIGITVVFPNASRLSFPPKPSKTYLISDNAGYEIYINQ</sequence>
<feature type="transmembrane region" description="Helical" evidence="1">
    <location>
        <begin position="63"/>
        <end position="81"/>
    </location>
</feature>
<keyword evidence="1" id="KW-1133">Transmembrane helix</keyword>
<feature type="transmembrane region" description="Helical" evidence="1">
    <location>
        <begin position="24"/>
        <end position="51"/>
    </location>
</feature>
<comment type="caution">
    <text evidence="2">The sequence shown here is derived from an EMBL/GenBank/DDBJ whole genome shotgun (WGS) entry which is preliminary data.</text>
</comment>
<gene>
    <name evidence="2" type="ORF">A3D03_03165</name>
</gene>
<dbReference type="AlphaFoldDB" id="A0A1F6A7C7"/>
<evidence type="ECO:0000256" key="1">
    <source>
        <dbReference type="SAM" id="Phobius"/>
    </source>
</evidence>
<reference evidence="2 3" key="1">
    <citation type="journal article" date="2016" name="Nat. Commun.">
        <title>Thousands of microbial genomes shed light on interconnected biogeochemical processes in an aquifer system.</title>
        <authorList>
            <person name="Anantharaman K."/>
            <person name="Brown C.T."/>
            <person name="Hug L.A."/>
            <person name="Sharon I."/>
            <person name="Castelle C.J."/>
            <person name="Probst A.J."/>
            <person name="Thomas B.C."/>
            <person name="Singh A."/>
            <person name="Wilkins M.J."/>
            <person name="Karaoz U."/>
            <person name="Brodie E.L."/>
            <person name="Williams K.H."/>
            <person name="Hubbard S.S."/>
            <person name="Banfield J.F."/>
        </authorList>
    </citation>
    <scope>NUCLEOTIDE SEQUENCE [LARGE SCALE GENOMIC DNA]</scope>
</reference>
<feature type="transmembrane region" description="Helical" evidence="1">
    <location>
        <begin position="115"/>
        <end position="136"/>
    </location>
</feature>
<dbReference type="EMBL" id="MFJN01000043">
    <property type="protein sequence ID" value="OGG20585.1"/>
    <property type="molecule type" value="Genomic_DNA"/>
</dbReference>
<dbReference type="Proteomes" id="UP000177092">
    <property type="component" value="Unassembled WGS sequence"/>
</dbReference>
<keyword evidence="1" id="KW-0812">Transmembrane</keyword>
<evidence type="ECO:0000313" key="3">
    <source>
        <dbReference type="Proteomes" id="UP000177092"/>
    </source>
</evidence>
<feature type="transmembrane region" description="Helical" evidence="1">
    <location>
        <begin position="169"/>
        <end position="189"/>
    </location>
</feature>
<keyword evidence="1" id="KW-0472">Membrane</keyword>
<organism evidence="2 3">
    <name type="scientific">Candidatus Gottesmanbacteria bacterium RIFCSPHIGHO2_02_FULL_40_13</name>
    <dbReference type="NCBI Taxonomy" id="1798384"/>
    <lineage>
        <taxon>Bacteria</taxon>
        <taxon>Candidatus Gottesmaniibacteriota</taxon>
    </lineage>
</organism>
<evidence type="ECO:0000313" key="2">
    <source>
        <dbReference type="EMBL" id="OGG20585.1"/>
    </source>
</evidence>
<proteinExistence type="predicted"/>
<feature type="transmembrane region" description="Helical" evidence="1">
    <location>
        <begin position="201"/>
        <end position="218"/>
    </location>
</feature>
<name>A0A1F6A7C7_9BACT</name>
<accession>A0A1F6A7C7</accession>